<evidence type="ECO:0000313" key="2">
    <source>
        <dbReference type="EMBL" id="GGO51495.1"/>
    </source>
</evidence>
<accession>A0ABQ2MJX8</accession>
<organism evidence="2 3">
    <name type="scientific">Streptomyces daqingensis</name>
    <dbReference type="NCBI Taxonomy" id="1472640"/>
    <lineage>
        <taxon>Bacteria</taxon>
        <taxon>Bacillati</taxon>
        <taxon>Actinomycetota</taxon>
        <taxon>Actinomycetes</taxon>
        <taxon>Kitasatosporales</taxon>
        <taxon>Streptomycetaceae</taxon>
        <taxon>Streptomyces</taxon>
    </lineage>
</organism>
<protein>
    <submittedName>
        <fullName evidence="2">Uncharacterized protein</fullName>
    </submittedName>
</protein>
<sequence>MSGTCASLAKLGWVSCPLEHQKEMRRRGADSPRSASPIGPAPTRLPRIALPLATVVTPCLTVLRSIGNELRCGGALVYVGPNARPVTGVTASVRTRAS</sequence>
<evidence type="ECO:0000256" key="1">
    <source>
        <dbReference type="SAM" id="MobiDB-lite"/>
    </source>
</evidence>
<dbReference type="Proteomes" id="UP000631535">
    <property type="component" value="Unassembled WGS sequence"/>
</dbReference>
<keyword evidence="3" id="KW-1185">Reference proteome</keyword>
<gene>
    <name evidence="2" type="ORF">GCM10012287_33650</name>
</gene>
<proteinExistence type="predicted"/>
<feature type="region of interest" description="Disordered" evidence="1">
    <location>
        <begin position="22"/>
        <end position="42"/>
    </location>
</feature>
<evidence type="ECO:0000313" key="3">
    <source>
        <dbReference type="Proteomes" id="UP000631535"/>
    </source>
</evidence>
<reference evidence="3" key="1">
    <citation type="journal article" date="2019" name="Int. J. Syst. Evol. Microbiol.">
        <title>The Global Catalogue of Microorganisms (GCM) 10K type strain sequencing project: providing services to taxonomists for standard genome sequencing and annotation.</title>
        <authorList>
            <consortium name="The Broad Institute Genomics Platform"/>
            <consortium name="The Broad Institute Genome Sequencing Center for Infectious Disease"/>
            <person name="Wu L."/>
            <person name="Ma J."/>
        </authorList>
    </citation>
    <scope>NUCLEOTIDE SEQUENCE [LARGE SCALE GENOMIC DNA]</scope>
    <source>
        <strain evidence="3">CGMCC 4.7178</strain>
    </source>
</reference>
<name>A0ABQ2MJX8_9ACTN</name>
<dbReference type="EMBL" id="BMMP01000010">
    <property type="protein sequence ID" value="GGO51495.1"/>
    <property type="molecule type" value="Genomic_DNA"/>
</dbReference>
<comment type="caution">
    <text evidence="2">The sequence shown here is derived from an EMBL/GenBank/DDBJ whole genome shotgun (WGS) entry which is preliminary data.</text>
</comment>